<feature type="compositionally biased region" description="Low complexity" evidence="1">
    <location>
        <begin position="303"/>
        <end position="312"/>
    </location>
</feature>
<dbReference type="Proteomes" id="UP000001542">
    <property type="component" value="Unassembled WGS sequence"/>
</dbReference>
<keyword evidence="3" id="KW-1185">Reference proteome</keyword>
<sequence>MESIVIEVNDEFSINKFYSMDIMNDVCAFLSSDSVVVFNITTERLKFNKIYKRQPEELKNNGDNSWVNIINKSNIAFGTAKGSIYLYNIYSQKCKSIHTGFTITDTFVYKDSVGICVVGPKIVLISASGDSIQSINFEAPSPYIKNIISFSDTVAFCCSSFLYSGKLLPNYEPKQISENVMMISSTEDSTISADFFGEISKINETKKEEIGKTEMGVFALLNTNHGPIYVDMVGGIHLGNNSITIKDISSAMDYSYDSINDRIIFIARNSLMAASLKNLVENVPKVVREPIIKPYSEPENEVEPVQQPVVPEKQPEPEPITKEPEEKAHEVVEQPTVELESVLDVFRPFTDLNPEEKVEFLMTAPEEQFLKALRENSKEVLEVKGKNHIVESLIETKQWIRASHLSNAFDENLNELLLQYPDLGKTEFPECVSSISSDANNWKDNAIILKLLASNFMMTGLLRWSLATFIVANDKSKIRVLVEDDHTLFDDVSAFTRDYENTDATKLLKSLNIGF</sequence>
<dbReference type="EMBL" id="DS113327">
    <property type="protein sequence ID" value="EAY11033.1"/>
    <property type="molecule type" value="Genomic_DNA"/>
</dbReference>
<gene>
    <name evidence="2" type="ORF">TVAG_410360</name>
</gene>
<feature type="compositionally biased region" description="Basic and acidic residues" evidence="1">
    <location>
        <begin position="313"/>
        <end position="328"/>
    </location>
</feature>
<reference evidence="2" key="2">
    <citation type="journal article" date="2007" name="Science">
        <title>Draft genome sequence of the sexually transmitted pathogen Trichomonas vaginalis.</title>
        <authorList>
            <person name="Carlton J.M."/>
            <person name="Hirt R.P."/>
            <person name="Silva J.C."/>
            <person name="Delcher A.L."/>
            <person name="Schatz M."/>
            <person name="Zhao Q."/>
            <person name="Wortman J.R."/>
            <person name="Bidwell S.L."/>
            <person name="Alsmark U.C.M."/>
            <person name="Besteiro S."/>
            <person name="Sicheritz-Ponten T."/>
            <person name="Noel C.J."/>
            <person name="Dacks J.B."/>
            <person name="Foster P.G."/>
            <person name="Simillion C."/>
            <person name="Van de Peer Y."/>
            <person name="Miranda-Saavedra D."/>
            <person name="Barton G.J."/>
            <person name="Westrop G.D."/>
            <person name="Mueller S."/>
            <person name="Dessi D."/>
            <person name="Fiori P.L."/>
            <person name="Ren Q."/>
            <person name="Paulsen I."/>
            <person name="Zhang H."/>
            <person name="Bastida-Corcuera F.D."/>
            <person name="Simoes-Barbosa A."/>
            <person name="Brown M.T."/>
            <person name="Hayes R.D."/>
            <person name="Mukherjee M."/>
            <person name="Okumura C.Y."/>
            <person name="Schneider R."/>
            <person name="Smith A.J."/>
            <person name="Vanacova S."/>
            <person name="Villalvazo M."/>
            <person name="Haas B.J."/>
            <person name="Pertea M."/>
            <person name="Feldblyum T.V."/>
            <person name="Utterback T.R."/>
            <person name="Shu C.L."/>
            <person name="Osoegawa K."/>
            <person name="de Jong P.J."/>
            <person name="Hrdy I."/>
            <person name="Horvathova L."/>
            <person name="Zubacova Z."/>
            <person name="Dolezal P."/>
            <person name="Malik S.B."/>
            <person name="Logsdon J.M. Jr."/>
            <person name="Henze K."/>
            <person name="Gupta A."/>
            <person name="Wang C.C."/>
            <person name="Dunne R.L."/>
            <person name="Upcroft J.A."/>
            <person name="Upcroft P."/>
            <person name="White O."/>
            <person name="Salzberg S.L."/>
            <person name="Tang P."/>
            <person name="Chiu C.-H."/>
            <person name="Lee Y.-S."/>
            <person name="Embley T.M."/>
            <person name="Coombs G.H."/>
            <person name="Mottram J.C."/>
            <person name="Tachezy J."/>
            <person name="Fraser-Liggett C.M."/>
            <person name="Johnson P.J."/>
        </authorList>
    </citation>
    <scope>NUCLEOTIDE SEQUENCE [LARGE SCALE GENOMIC DNA]</scope>
    <source>
        <strain evidence="2">G3</strain>
    </source>
</reference>
<name>A2E8J6_TRIV3</name>
<dbReference type="AlphaFoldDB" id="A2E8J6"/>
<dbReference type="InParanoid" id="A2E8J6"/>
<feature type="region of interest" description="Disordered" evidence="1">
    <location>
        <begin position="298"/>
        <end position="328"/>
    </location>
</feature>
<organism evidence="2 3">
    <name type="scientific">Trichomonas vaginalis (strain ATCC PRA-98 / G3)</name>
    <dbReference type="NCBI Taxonomy" id="412133"/>
    <lineage>
        <taxon>Eukaryota</taxon>
        <taxon>Metamonada</taxon>
        <taxon>Parabasalia</taxon>
        <taxon>Trichomonadida</taxon>
        <taxon>Trichomonadidae</taxon>
        <taxon>Trichomonas</taxon>
    </lineage>
</organism>
<dbReference type="RefSeq" id="XP_001323256.1">
    <property type="nucleotide sequence ID" value="XM_001323221.1"/>
</dbReference>
<dbReference type="VEuPathDB" id="TrichDB:TVAG_410360"/>
<proteinExistence type="predicted"/>
<protein>
    <submittedName>
        <fullName evidence="2">Uncharacterized protein</fullName>
    </submittedName>
</protein>
<evidence type="ECO:0000313" key="3">
    <source>
        <dbReference type="Proteomes" id="UP000001542"/>
    </source>
</evidence>
<dbReference type="KEGG" id="tva:4768997"/>
<reference evidence="2" key="1">
    <citation type="submission" date="2006-10" db="EMBL/GenBank/DDBJ databases">
        <authorList>
            <person name="Amadeo P."/>
            <person name="Zhao Q."/>
            <person name="Wortman J."/>
            <person name="Fraser-Liggett C."/>
            <person name="Carlton J."/>
        </authorList>
    </citation>
    <scope>NUCLEOTIDE SEQUENCE</scope>
    <source>
        <strain evidence="2">G3</strain>
    </source>
</reference>
<accession>A2E8J6</accession>
<dbReference type="VEuPathDB" id="TrichDB:TVAGG3_0358630"/>
<evidence type="ECO:0000313" key="2">
    <source>
        <dbReference type="EMBL" id="EAY11033.1"/>
    </source>
</evidence>
<evidence type="ECO:0000256" key="1">
    <source>
        <dbReference type="SAM" id="MobiDB-lite"/>
    </source>
</evidence>